<dbReference type="GO" id="GO:0005886">
    <property type="term" value="C:plasma membrane"/>
    <property type="evidence" value="ECO:0007669"/>
    <property type="project" value="UniProtKB-SubCell"/>
</dbReference>
<feature type="transmembrane region" description="Helical" evidence="8">
    <location>
        <begin position="225"/>
        <end position="245"/>
    </location>
</feature>
<feature type="transmembrane region" description="Helical" evidence="8">
    <location>
        <begin position="353"/>
        <end position="370"/>
    </location>
</feature>
<reference evidence="9 10" key="1">
    <citation type="submission" date="2018-12" db="EMBL/GenBank/DDBJ databases">
        <title>Complete genome sequencing of Tabrizicola sp. K13M18.</title>
        <authorList>
            <person name="Bae J.-W."/>
        </authorList>
    </citation>
    <scope>NUCLEOTIDE SEQUENCE [LARGE SCALE GENOMIC DNA]</scope>
    <source>
        <strain evidence="9 10">K13M18</strain>
    </source>
</reference>
<dbReference type="InterPro" id="IPR036259">
    <property type="entry name" value="MFS_trans_sf"/>
</dbReference>
<feature type="transmembrane region" description="Helical" evidence="8">
    <location>
        <begin position="311"/>
        <end position="333"/>
    </location>
</feature>
<dbReference type="PANTHER" id="PTHR23535">
    <property type="entry name" value="SUGAR EFFLUX TRANSPORTER A-RELATED"/>
    <property type="match status" value="1"/>
</dbReference>
<keyword evidence="4" id="KW-0762">Sugar transport</keyword>
<dbReference type="KEGG" id="taw:EI545_13470"/>
<keyword evidence="5 8" id="KW-0812">Transmembrane</keyword>
<feature type="transmembrane region" description="Helical" evidence="8">
    <location>
        <begin position="257"/>
        <end position="279"/>
    </location>
</feature>
<proteinExistence type="predicted"/>
<keyword evidence="2" id="KW-0813">Transport</keyword>
<evidence type="ECO:0000256" key="7">
    <source>
        <dbReference type="ARBA" id="ARBA00023136"/>
    </source>
</evidence>
<evidence type="ECO:0000256" key="8">
    <source>
        <dbReference type="SAM" id="Phobius"/>
    </source>
</evidence>
<dbReference type="RefSeq" id="WP_125325949.1">
    <property type="nucleotide sequence ID" value="NZ_CP034328.1"/>
</dbReference>
<evidence type="ECO:0000256" key="6">
    <source>
        <dbReference type="ARBA" id="ARBA00022989"/>
    </source>
</evidence>
<dbReference type="SUPFAM" id="SSF103473">
    <property type="entry name" value="MFS general substrate transporter"/>
    <property type="match status" value="1"/>
</dbReference>
<feature type="transmembrane region" description="Helical" evidence="8">
    <location>
        <begin position="141"/>
        <end position="161"/>
    </location>
</feature>
<dbReference type="InterPro" id="IPR011701">
    <property type="entry name" value="MFS"/>
</dbReference>
<dbReference type="AlphaFoldDB" id="A0A3S8U829"/>
<evidence type="ECO:0000313" key="9">
    <source>
        <dbReference type="EMBL" id="AZL59754.1"/>
    </source>
</evidence>
<feature type="transmembrane region" description="Helical" evidence="8">
    <location>
        <begin position="80"/>
        <end position="98"/>
    </location>
</feature>
<gene>
    <name evidence="9" type="ORF">EI545_13470</name>
</gene>
<feature type="transmembrane region" description="Helical" evidence="8">
    <location>
        <begin position="286"/>
        <end position="305"/>
    </location>
</feature>
<evidence type="ECO:0000256" key="4">
    <source>
        <dbReference type="ARBA" id="ARBA00022597"/>
    </source>
</evidence>
<dbReference type="Pfam" id="PF07690">
    <property type="entry name" value="MFS_1"/>
    <property type="match status" value="1"/>
</dbReference>
<evidence type="ECO:0000313" key="10">
    <source>
        <dbReference type="Proteomes" id="UP000282002"/>
    </source>
</evidence>
<keyword evidence="10" id="KW-1185">Reference proteome</keyword>
<feature type="transmembrane region" description="Helical" evidence="8">
    <location>
        <begin position="376"/>
        <end position="393"/>
    </location>
</feature>
<evidence type="ECO:0000256" key="2">
    <source>
        <dbReference type="ARBA" id="ARBA00022448"/>
    </source>
</evidence>
<keyword evidence="6 8" id="KW-1133">Transmembrane helix</keyword>
<comment type="subcellular location">
    <subcellularLocation>
        <location evidence="1">Cell membrane</location>
        <topology evidence="1">Multi-pass membrane protein</topology>
    </subcellularLocation>
</comment>
<feature type="transmembrane region" description="Helical" evidence="8">
    <location>
        <begin position="12"/>
        <end position="34"/>
    </location>
</feature>
<dbReference type="GO" id="GO:0022857">
    <property type="term" value="F:transmembrane transporter activity"/>
    <property type="evidence" value="ECO:0007669"/>
    <property type="project" value="InterPro"/>
</dbReference>
<dbReference type="Gene3D" id="1.20.1250.20">
    <property type="entry name" value="MFS general substrate transporter like domains"/>
    <property type="match status" value="1"/>
</dbReference>
<dbReference type="PANTHER" id="PTHR23535:SF2">
    <property type="entry name" value="SUGAR EFFLUX TRANSPORTER A-RELATED"/>
    <property type="match status" value="1"/>
</dbReference>
<evidence type="ECO:0000256" key="3">
    <source>
        <dbReference type="ARBA" id="ARBA00022475"/>
    </source>
</evidence>
<dbReference type="EMBL" id="CP034328">
    <property type="protein sequence ID" value="AZL59754.1"/>
    <property type="molecule type" value="Genomic_DNA"/>
</dbReference>
<accession>A0A3S8U829</accession>
<dbReference type="Proteomes" id="UP000282002">
    <property type="component" value="Chromosome"/>
</dbReference>
<feature type="transmembrane region" description="Helical" evidence="8">
    <location>
        <begin position="167"/>
        <end position="188"/>
    </location>
</feature>
<keyword evidence="3" id="KW-1003">Cell membrane</keyword>
<feature type="transmembrane region" description="Helical" evidence="8">
    <location>
        <begin position="49"/>
        <end position="68"/>
    </location>
</feature>
<dbReference type="OrthoDB" id="1491684at2"/>
<name>A0A3S8U829_9RHOB</name>
<organism evidence="9 10">
    <name type="scientific">Tabrizicola piscis</name>
    <dbReference type="NCBI Taxonomy" id="2494374"/>
    <lineage>
        <taxon>Bacteria</taxon>
        <taxon>Pseudomonadati</taxon>
        <taxon>Pseudomonadota</taxon>
        <taxon>Alphaproteobacteria</taxon>
        <taxon>Rhodobacterales</taxon>
        <taxon>Paracoccaceae</taxon>
        <taxon>Tabrizicola</taxon>
    </lineage>
</organism>
<evidence type="ECO:0000256" key="1">
    <source>
        <dbReference type="ARBA" id="ARBA00004651"/>
    </source>
</evidence>
<keyword evidence="7 8" id="KW-0472">Membrane</keyword>
<protein>
    <recommendedName>
        <fullName evidence="11">MFS transporter</fullName>
    </recommendedName>
</protein>
<feature type="transmembrane region" description="Helical" evidence="8">
    <location>
        <begin position="104"/>
        <end position="129"/>
    </location>
</feature>
<evidence type="ECO:0008006" key="11">
    <source>
        <dbReference type="Google" id="ProtNLM"/>
    </source>
</evidence>
<sequence length="397" mass="40911">MSAIRLCLTDPALRAAGLVIVLQGAIVCSFGPYFSTLAVNTYGFGDRGFAVLLALSSIISVSASVYGGIRADQTANRRQVTLAAVVSLAMGMLLMTVVPGPWVFAVVAAVLLPVGSVTFGQVFALTRMAATRHPKGERDGIMAVIRALFALPFVVVLPLWAMVFAQGVSVISVFPVGLLLAGAMLLVVQRQWPRDGATTWEDRPSGLSFRAALAEMGQPRLAARVLALGAVNAAGTIYIAVISLVMVADVGRGVADVALYVGLVAGLEVPFMLMLPALLRGMDRTLLILGGAALYAVHVALLPVLAGSALVWLLVLPAALGGAVTLTVPIAYLQDLLADRPGAGASLMAVQRLAGDVIAALCFGLGTAVAGYGAVAWLGVAVSLAGAGALCWADRRR</sequence>
<evidence type="ECO:0000256" key="5">
    <source>
        <dbReference type="ARBA" id="ARBA00022692"/>
    </source>
</evidence>